<evidence type="ECO:0000259" key="3">
    <source>
        <dbReference type="Pfam" id="PF01557"/>
    </source>
</evidence>
<accession>A0A0L6U1A0</accession>
<dbReference type="EMBL" id="LGYO01000019">
    <property type="protein sequence ID" value="KNZ42122.1"/>
    <property type="molecule type" value="Genomic_DNA"/>
</dbReference>
<dbReference type="STRING" id="52689.AKG39_08120"/>
<evidence type="ECO:0000313" key="5">
    <source>
        <dbReference type="Proteomes" id="UP000036873"/>
    </source>
</evidence>
<keyword evidence="5" id="KW-1185">Reference proteome</keyword>
<evidence type="ECO:0000256" key="1">
    <source>
        <dbReference type="ARBA" id="ARBA00010211"/>
    </source>
</evidence>
<comment type="caution">
    <text evidence="4">The sequence shown here is derived from an EMBL/GenBank/DDBJ whole genome shotgun (WGS) entry which is preliminary data.</text>
</comment>
<gene>
    <name evidence="4" type="ORF">AKG39_08120</name>
</gene>
<dbReference type="OrthoDB" id="9805307at2"/>
<sequence length="297" mass="32713">MYFVTYQYNAFSEGGILTEDTKKVLPITTLGKLMGIKLPERLIDFIPLATDDLLSKISNIIAQNPNLGIDLGLVKLLAPIPKPPRNIFCLGKNYADHAKEIKNIPSMGDVPESPIYFSKLPTSITGPDTVILSHAKTTKQIDYEAELAIIIGKEGLNISKNEAEDYIFGYTIANDITARDLQKKHSQWYKGKSLDTFCPLGPVIVHKNNLPIPFDLELTCRVNGEVRQHSHTGNMIFDIPTIISDLSQGMTLLPGDIILTGTPAGVGIAQNPPQFLQHGDVIETEIEKIGILKNIIE</sequence>
<dbReference type="SUPFAM" id="SSF56529">
    <property type="entry name" value="FAH"/>
    <property type="match status" value="1"/>
</dbReference>
<keyword evidence="2" id="KW-0479">Metal-binding</keyword>
<evidence type="ECO:0000256" key="2">
    <source>
        <dbReference type="ARBA" id="ARBA00022723"/>
    </source>
</evidence>
<protein>
    <submittedName>
        <fullName evidence="4">Hydrolase</fullName>
    </submittedName>
</protein>
<dbReference type="GO" id="GO:0019752">
    <property type="term" value="P:carboxylic acid metabolic process"/>
    <property type="evidence" value="ECO:0007669"/>
    <property type="project" value="UniProtKB-ARBA"/>
</dbReference>
<reference evidence="5" key="1">
    <citation type="submission" date="2015-07" db="EMBL/GenBank/DDBJ databases">
        <title>Draft genome sequence of Acetobacterium bakii DSM 8293, a potential psychrophilic chemical producer through syngas fermentation.</title>
        <authorList>
            <person name="Song Y."/>
            <person name="Hwang S."/>
            <person name="Cho B.-K."/>
        </authorList>
    </citation>
    <scope>NUCLEOTIDE SEQUENCE [LARGE SCALE GENOMIC DNA]</scope>
    <source>
        <strain evidence="5">DSM 8239</strain>
    </source>
</reference>
<evidence type="ECO:0000313" key="4">
    <source>
        <dbReference type="EMBL" id="KNZ42122.1"/>
    </source>
</evidence>
<proteinExistence type="inferred from homology"/>
<dbReference type="AlphaFoldDB" id="A0A0L6U1A0"/>
<dbReference type="Proteomes" id="UP000036873">
    <property type="component" value="Unassembled WGS sequence"/>
</dbReference>
<dbReference type="GO" id="GO:0016853">
    <property type="term" value="F:isomerase activity"/>
    <property type="evidence" value="ECO:0007669"/>
    <property type="project" value="UniProtKB-ARBA"/>
</dbReference>
<dbReference type="Gene3D" id="3.90.850.10">
    <property type="entry name" value="Fumarylacetoacetase-like, C-terminal domain"/>
    <property type="match status" value="1"/>
</dbReference>
<dbReference type="InterPro" id="IPR036663">
    <property type="entry name" value="Fumarylacetoacetase_C_sf"/>
</dbReference>
<dbReference type="FunFam" id="3.90.850.10:FF:000002">
    <property type="entry name" value="2-hydroxyhepta-2,4-diene-1,7-dioate isomerase"/>
    <property type="match status" value="1"/>
</dbReference>
<organism evidence="4 5">
    <name type="scientific">Acetobacterium bakii</name>
    <dbReference type="NCBI Taxonomy" id="52689"/>
    <lineage>
        <taxon>Bacteria</taxon>
        <taxon>Bacillati</taxon>
        <taxon>Bacillota</taxon>
        <taxon>Clostridia</taxon>
        <taxon>Eubacteriales</taxon>
        <taxon>Eubacteriaceae</taxon>
        <taxon>Acetobacterium</taxon>
    </lineage>
</organism>
<dbReference type="GO" id="GO:0016787">
    <property type="term" value="F:hydrolase activity"/>
    <property type="evidence" value="ECO:0007669"/>
    <property type="project" value="UniProtKB-KW"/>
</dbReference>
<dbReference type="PANTHER" id="PTHR42796:SF4">
    <property type="entry name" value="FUMARYLACETOACETATE HYDROLASE DOMAIN-CONTAINING PROTEIN 2A"/>
    <property type="match status" value="1"/>
</dbReference>
<keyword evidence="4" id="KW-0378">Hydrolase</keyword>
<dbReference type="InterPro" id="IPR011234">
    <property type="entry name" value="Fumarylacetoacetase-like_C"/>
</dbReference>
<name>A0A0L6U1A0_9FIRM</name>
<dbReference type="RefSeq" id="WP_050739882.1">
    <property type="nucleotide sequence ID" value="NZ_LGYO01000019.1"/>
</dbReference>
<dbReference type="InterPro" id="IPR051121">
    <property type="entry name" value="FAH"/>
</dbReference>
<dbReference type="PATRIC" id="fig|52689.4.peg.753"/>
<feature type="domain" description="Fumarylacetoacetase-like C-terminal" evidence="3">
    <location>
        <begin position="87"/>
        <end position="295"/>
    </location>
</feature>
<dbReference type="PANTHER" id="PTHR42796">
    <property type="entry name" value="FUMARYLACETOACETATE HYDROLASE DOMAIN-CONTAINING PROTEIN 2A-RELATED"/>
    <property type="match status" value="1"/>
</dbReference>
<dbReference type="GO" id="GO:0046872">
    <property type="term" value="F:metal ion binding"/>
    <property type="evidence" value="ECO:0007669"/>
    <property type="project" value="UniProtKB-KW"/>
</dbReference>
<dbReference type="Pfam" id="PF01557">
    <property type="entry name" value="FAA_hydrolase"/>
    <property type="match status" value="1"/>
</dbReference>
<comment type="similarity">
    <text evidence="1">Belongs to the FAH family.</text>
</comment>